<dbReference type="PANTHER" id="PTHR33376">
    <property type="match status" value="1"/>
</dbReference>
<protein>
    <submittedName>
        <fullName evidence="2">TRAP-type C4-dicarboxylate transport system substrate-binding protein</fullName>
    </submittedName>
</protein>
<sequence length="345" mass="36267">MLGAAAVSAALLATGCAATPSPDVADGVVTLKLAESFPAGHPFAEAGAEFFMARATELSGGAVQFDYFPAEQLGKAADLLSLTRSGVADIAMVAPAYVPAELPLSGVADLPGWTDQSCTSSPAVASMMAEDGVLFAEDFAPKQVRPLAVGVIPGYEVFSGDRVVRTPEEMRGLQLRSSGGAIDRTVRALGAAPVAMPATDMYEAISRGTVDGTALALMSAQPYRLDEVSRGATDGAGLGSWTATYSISERIWRQLPAEIRDVLGRAGQETTRNLCSAIDERNRVAKAEMTEGGLRFHEVSGAQQRSWAAAIEEVPEQWARDMAEIGRSGERALRDYAAALARAER</sequence>
<dbReference type="Pfam" id="PF03480">
    <property type="entry name" value="DctP"/>
    <property type="match status" value="1"/>
</dbReference>
<keyword evidence="1" id="KW-0732">Signal</keyword>
<keyword evidence="3" id="KW-1185">Reference proteome</keyword>
<dbReference type="PANTHER" id="PTHR33376:SF15">
    <property type="entry name" value="BLL6794 PROTEIN"/>
    <property type="match status" value="1"/>
</dbReference>
<dbReference type="NCBIfam" id="NF037995">
    <property type="entry name" value="TRAP_S1"/>
    <property type="match status" value="1"/>
</dbReference>
<evidence type="ECO:0000313" key="3">
    <source>
        <dbReference type="Proteomes" id="UP000294911"/>
    </source>
</evidence>
<accession>A0A4R2QQ65</accession>
<comment type="caution">
    <text evidence="2">The sequence shown here is derived from an EMBL/GenBank/DDBJ whole genome shotgun (WGS) entry which is preliminary data.</text>
</comment>
<name>A0A4R2QQ65_9PSEU</name>
<proteinExistence type="predicted"/>
<dbReference type="InterPro" id="IPR038404">
    <property type="entry name" value="TRAP_DctP_sf"/>
</dbReference>
<dbReference type="Gene3D" id="3.40.190.170">
    <property type="entry name" value="Bacterial extracellular solute-binding protein, family 7"/>
    <property type="match status" value="1"/>
</dbReference>
<dbReference type="InterPro" id="IPR018389">
    <property type="entry name" value="DctP_fam"/>
</dbReference>
<dbReference type="CDD" id="cd13601">
    <property type="entry name" value="PBP2_TRAP_DctP1_3_4_like"/>
    <property type="match status" value="1"/>
</dbReference>
<evidence type="ECO:0000256" key="1">
    <source>
        <dbReference type="ARBA" id="ARBA00022729"/>
    </source>
</evidence>
<dbReference type="GO" id="GO:0055085">
    <property type="term" value="P:transmembrane transport"/>
    <property type="evidence" value="ECO:0007669"/>
    <property type="project" value="InterPro"/>
</dbReference>
<gene>
    <name evidence="2" type="ORF">EV191_10624</name>
</gene>
<dbReference type="EMBL" id="SLXQ01000006">
    <property type="protein sequence ID" value="TCP51860.1"/>
    <property type="molecule type" value="Genomic_DNA"/>
</dbReference>
<evidence type="ECO:0000313" key="2">
    <source>
        <dbReference type="EMBL" id="TCP51860.1"/>
    </source>
</evidence>
<dbReference type="Proteomes" id="UP000294911">
    <property type="component" value="Unassembled WGS sequence"/>
</dbReference>
<dbReference type="AlphaFoldDB" id="A0A4R2QQ65"/>
<organism evidence="2 3">
    <name type="scientific">Tamaricihabitans halophyticus</name>
    <dbReference type="NCBI Taxonomy" id="1262583"/>
    <lineage>
        <taxon>Bacteria</taxon>
        <taxon>Bacillati</taxon>
        <taxon>Actinomycetota</taxon>
        <taxon>Actinomycetes</taxon>
        <taxon>Pseudonocardiales</taxon>
        <taxon>Pseudonocardiaceae</taxon>
        <taxon>Tamaricihabitans</taxon>
    </lineage>
</organism>
<reference evidence="2 3" key="1">
    <citation type="submission" date="2019-03" db="EMBL/GenBank/DDBJ databases">
        <title>Genomic Encyclopedia of Type Strains, Phase IV (KMG-IV): sequencing the most valuable type-strain genomes for metagenomic binning, comparative biology and taxonomic classification.</title>
        <authorList>
            <person name="Goeker M."/>
        </authorList>
    </citation>
    <scope>NUCLEOTIDE SEQUENCE [LARGE SCALE GENOMIC DNA]</scope>
    <source>
        <strain evidence="2 3">DSM 45765</strain>
    </source>
</reference>